<keyword evidence="4" id="KW-0418">Kinase</keyword>
<dbReference type="HOGENOM" id="CLU_1344896_0_0_1"/>
<dbReference type="GO" id="GO:0005524">
    <property type="term" value="F:ATP binding"/>
    <property type="evidence" value="ECO:0007669"/>
    <property type="project" value="UniProtKB-KW"/>
</dbReference>
<name>O80563_ARATH</name>
<dbReference type="PROSITE" id="PS50011">
    <property type="entry name" value="PROTEIN_KINASE_DOM"/>
    <property type="match status" value="1"/>
</dbReference>
<keyword evidence="1" id="KW-0723">Serine/threonine-protein kinase</keyword>
<dbReference type="PANTHER" id="PTHR11584">
    <property type="entry name" value="SERINE/THREONINE PROTEIN KINASE"/>
    <property type="match status" value="1"/>
</dbReference>
<sequence length="204" mass="23629">MDHHRRLHTIKILIRNSSTTLLFFKIVPILLHRSGGDSRALPYTPFFCSLCRNALGHGNVTSEPHIVLLLQCRKKSWCFASEFEHLKLFKGYIDEDEERHKFGHKGVLVAREEEVQLLKNLSHPNIVRYLGTVRESDSLNIMMQFVPGGSISSLLAKFGSFPEPKHHNRYLLDNAFISHYKSVKNIHQQSFKIEIDPRKEKKQS</sequence>
<dbReference type="PhylomeDB" id="O80563"/>
<evidence type="ECO:0000256" key="3">
    <source>
        <dbReference type="ARBA" id="ARBA00022741"/>
    </source>
</evidence>
<reference key="1">
    <citation type="journal article" date="1999" name="Nature">
        <title>Sequence and analysis of chromosome 2 of the plant Arabidopsis thaliana.</title>
        <authorList>
            <person name="Lin X."/>
            <person name="Kaul S."/>
            <person name="Rounsley S."/>
            <person name="Shea T.P."/>
            <person name="Benito M.I."/>
            <person name="Town C.D."/>
            <person name="Fujii C.Y."/>
            <person name="Mason T."/>
            <person name="Bowman C.L."/>
            <person name="Barnstead M."/>
            <person name="Feldblyum T.V."/>
            <person name="Buell C.R."/>
            <person name="Ketchum K.A."/>
            <person name="Lee J."/>
            <person name="Ronning C.M."/>
            <person name="Koo H.L."/>
            <person name="Moffat K.S."/>
            <person name="Cronin L.A."/>
            <person name="Shen M."/>
            <person name="Pai G."/>
            <person name="Van Aken S."/>
            <person name="Umayam L."/>
            <person name="Tallon L.J."/>
            <person name="Gill J.E."/>
            <person name="Adams M.D."/>
            <person name="Carrera A.J."/>
            <person name="Creasy T.H."/>
            <person name="Goodman H.M."/>
            <person name="Somerville C.R."/>
            <person name="Copenhaver G.P."/>
            <person name="Preuss D."/>
            <person name="Nierman W.C."/>
            <person name="White O."/>
            <person name="Eisen J.A."/>
            <person name="Salzberg S.L."/>
            <person name="Fraser C.M."/>
            <person name="Venter J.C."/>
        </authorList>
    </citation>
    <scope>NUCLEOTIDE SEQUENCE [LARGE SCALE GENOMIC DNA]</scope>
    <source>
        <strain>cv. Columbia</strain>
    </source>
</reference>
<protein>
    <submittedName>
        <fullName evidence="7">Uncharacterized protein At2g43930</fullName>
    </submittedName>
</protein>
<keyword evidence="5" id="KW-0067">ATP-binding</keyword>
<feature type="domain" description="Protein kinase" evidence="6">
    <location>
        <begin position="49"/>
        <end position="204"/>
    </location>
</feature>
<evidence type="ECO:0000256" key="5">
    <source>
        <dbReference type="ARBA" id="ARBA00022840"/>
    </source>
</evidence>
<keyword evidence="3" id="KW-0547">Nucleotide-binding</keyword>
<dbReference type="AlphaFoldDB" id="O80563"/>
<accession>O80563</accession>
<dbReference type="PANTHER" id="PTHR11584:SF369">
    <property type="entry name" value="MITOGEN-ACTIVATED PROTEIN KINASE KINASE KINASE 19-RELATED"/>
    <property type="match status" value="1"/>
</dbReference>
<dbReference type="InterPro" id="IPR000719">
    <property type="entry name" value="Prot_kinase_dom"/>
</dbReference>
<dbReference type="InterPro" id="IPR011009">
    <property type="entry name" value="Kinase-like_dom_sf"/>
</dbReference>
<dbReference type="GO" id="GO:0004674">
    <property type="term" value="F:protein serine/threonine kinase activity"/>
    <property type="evidence" value="ECO:0007669"/>
    <property type="project" value="UniProtKB-KW"/>
</dbReference>
<evidence type="ECO:0000256" key="4">
    <source>
        <dbReference type="ARBA" id="ARBA00022777"/>
    </source>
</evidence>
<reference evidence="7" key="3">
    <citation type="submission" date="2002-02" db="EMBL/GenBank/DDBJ databases">
        <authorList>
            <person name="Town C.D."/>
            <person name="Kaul S."/>
        </authorList>
    </citation>
    <scope>NUCLEOTIDE SEQUENCE</scope>
</reference>
<dbReference type="SUPFAM" id="SSF56112">
    <property type="entry name" value="Protein kinase-like (PK-like)"/>
    <property type="match status" value="1"/>
</dbReference>
<organism evidence="7">
    <name type="scientific">Arabidopsis thaliana</name>
    <name type="common">Mouse-ear cress</name>
    <dbReference type="NCBI Taxonomy" id="3702"/>
    <lineage>
        <taxon>Eukaryota</taxon>
        <taxon>Viridiplantae</taxon>
        <taxon>Streptophyta</taxon>
        <taxon>Embryophyta</taxon>
        <taxon>Tracheophyta</taxon>
        <taxon>Spermatophyta</taxon>
        <taxon>Magnoliopsida</taxon>
        <taxon>eudicotyledons</taxon>
        <taxon>Gunneridae</taxon>
        <taxon>Pentapetalae</taxon>
        <taxon>rosids</taxon>
        <taxon>malvids</taxon>
        <taxon>Brassicales</taxon>
        <taxon>Brassicaceae</taxon>
        <taxon>Camelineae</taxon>
        <taxon>Arabidopsis</taxon>
    </lineage>
</organism>
<evidence type="ECO:0000256" key="1">
    <source>
        <dbReference type="ARBA" id="ARBA00022527"/>
    </source>
</evidence>
<dbReference type="ExpressionAtlas" id="O80563">
    <property type="expression patterns" value="baseline and differential"/>
</dbReference>
<dbReference type="EMBL" id="AC004005">
    <property type="protein sequence ID" value="AAC23427.1"/>
    <property type="molecule type" value="Genomic_DNA"/>
</dbReference>
<evidence type="ECO:0000256" key="2">
    <source>
        <dbReference type="ARBA" id="ARBA00022679"/>
    </source>
</evidence>
<keyword evidence="2" id="KW-0808">Transferase</keyword>
<dbReference type="Gene3D" id="1.10.510.10">
    <property type="entry name" value="Transferase(Phosphotransferase) domain 1"/>
    <property type="match status" value="1"/>
</dbReference>
<reference evidence="7" key="2">
    <citation type="submission" date="2000-03" db="EMBL/GenBank/DDBJ databases">
        <authorList>
            <person name="Rounsley S.D."/>
            <person name="Kaul S."/>
            <person name="Lin X."/>
            <person name="Ketchum K.A."/>
            <person name="Crosby M.L."/>
            <person name="Brandon R.C."/>
            <person name="Sykes S.M."/>
            <person name="Mason T.M."/>
            <person name="Kerlavage A.R."/>
            <person name="Adams M.D."/>
            <person name="Somerville C.R."/>
            <person name="Venter J.C."/>
        </authorList>
    </citation>
    <scope>NUCLEOTIDE SEQUENCE</scope>
</reference>
<dbReference type="Pfam" id="PF00069">
    <property type="entry name" value="Pkinase"/>
    <property type="match status" value="1"/>
</dbReference>
<evidence type="ECO:0000313" key="7">
    <source>
        <dbReference type="EMBL" id="AAC23427.1"/>
    </source>
</evidence>
<evidence type="ECO:0000259" key="6">
    <source>
        <dbReference type="PROSITE" id="PS50011"/>
    </source>
</evidence>
<proteinExistence type="predicted"/>
<dbReference type="PIR" id="T00673">
    <property type="entry name" value="T00673"/>
</dbReference>